<gene>
    <name evidence="2" type="ORF">EVOR1521_LOCUS7365</name>
</gene>
<dbReference type="PANTHER" id="PTHR47447:SF17">
    <property type="entry name" value="OS12G0638900 PROTEIN"/>
    <property type="match status" value="1"/>
</dbReference>
<accession>A0AA36I3F3</accession>
<dbReference type="EMBL" id="CAUJNA010000585">
    <property type="protein sequence ID" value="CAJ1378993.1"/>
    <property type="molecule type" value="Genomic_DNA"/>
</dbReference>
<keyword evidence="1" id="KW-0677">Repeat</keyword>
<dbReference type="Gene3D" id="1.25.40.10">
    <property type="entry name" value="Tetratricopeptide repeat domain"/>
    <property type="match status" value="1"/>
</dbReference>
<organism evidence="2 3">
    <name type="scientific">Effrenium voratum</name>
    <dbReference type="NCBI Taxonomy" id="2562239"/>
    <lineage>
        <taxon>Eukaryota</taxon>
        <taxon>Sar</taxon>
        <taxon>Alveolata</taxon>
        <taxon>Dinophyceae</taxon>
        <taxon>Suessiales</taxon>
        <taxon>Symbiodiniaceae</taxon>
        <taxon>Effrenium</taxon>
    </lineage>
</organism>
<evidence type="ECO:0008006" key="4">
    <source>
        <dbReference type="Google" id="ProtNLM"/>
    </source>
</evidence>
<evidence type="ECO:0000313" key="3">
    <source>
        <dbReference type="Proteomes" id="UP001178507"/>
    </source>
</evidence>
<comment type="caution">
    <text evidence="2">The sequence shown here is derived from an EMBL/GenBank/DDBJ whole genome shotgun (WGS) entry which is preliminary data.</text>
</comment>
<sequence>MRSQSLESDIVLWNSIASAAYDGGRWLLSLAVLDAAPQVALHWTAVSFTTAGAAARSWLRSMEFLRRGLDLGISSGAVCNAALSACAEGRRWQQALALLAAAERRDADVIAFSACISACAGAQEWQQALVVFERCQPDEVACTACISACAAGLQWQLAFGLFQENAAALAAAQRAHVEQFGLRRPGLANSPGSSCSF</sequence>
<reference evidence="2" key="1">
    <citation type="submission" date="2023-08" db="EMBL/GenBank/DDBJ databases">
        <authorList>
            <person name="Chen Y."/>
            <person name="Shah S."/>
            <person name="Dougan E. K."/>
            <person name="Thang M."/>
            <person name="Chan C."/>
        </authorList>
    </citation>
    <scope>NUCLEOTIDE SEQUENCE</scope>
</reference>
<protein>
    <recommendedName>
        <fullName evidence="4">Pentatricopeptide repeat-containing protein, chloroplastic</fullName>
    </recommendedName>
</protein>
<dbReference type="AlphaFoldDB" id="A0AA36I3F3"/>
<dbReference type="PANTHER" id="PTHR47447">
    <property type="entry name" value="OS03G0856100 PROTEIN"/>
    <property type="match status" value="1"/>
</dbReference>
<dbReference type="Proteomes" id="UP001178507">
    <property type="component" value="Unassembled WGS sequence"/>
</dbReference>
<evidence type="ECO:0000256" key="1">
    <source>
        <dbReference type="ARBA" id="ARBA00022737"/>
    </source>
</evidence>
<keyword evidence="3" id="KW-1185">Reference proteome</keyword>
<dbReference type="InterPro" id="IPR011990">
    <property type="entry name" value="TPR-like_helical_dom_sf"/>
</dbReference>
<evidence type="ECO:0000313" key="2">
    <source>
        <dbReference type="EMBL" id="CAJ1378993.1"/>
    </source>
</evidence>
<name>A0AA36I3F3_9DINO</name>
<proteinExistence type="predicted"/>